<dbReference type="FunFam" id="3.30.70.360:FF:000001">
    <property type="entry name" value="N-acetyldiaminopimelate deacetylase"/>
    <property type="match status" value="1"/>
</dbReference>
<sequence length="309" mass="32761">TATTGLPWASRQPGRMHAGGHDGHTATLLAAAQVLAASRAFSGTLNLIFQPAEEGLMGAKRMVEEGLFERFPCDAVYAYHNEPGFPAGRFGFLPGPIYSSSDTAVITIEGKGGHGAMPHTTVDPVVVAAHLILALQTLVSREVDPNDMAVVTVGSVHAGQAPNVIPNTAELKLTIRARRPEVRALLRDRITAMAQAQAAVHGATAKVDYQWKMPPCVNDAGATAFAHEVALRTMGERALIPDMAPLQASDDFAFMLNEVPGCYFIVGNGDGTPGNGPGCMVHNTGYDFNDEILPSTASFWVSLAQAYLR</sequence>
<feature type="region of interest" description="Disordered" evidence="2">
    <location>
        <begin position="1"/>
        <end position="21"/>
    </location>
</feature>
<dbReference type="Proteomes" id="UP000072741">
    <property type="component" value="Unassembled WGS sequence"/>
</dbReference>
<dbReference type="Gene3D" id="3.40.630.10">
    <property type="entry name" value="Zn peptidases"/>
    <property type="match status" value="1"/>
</dbReference>
<name>A0A147GSN7_9BURK</name>
<dbReference type="PANTHER" id="PTHR11014">
    <property type="entry name" value="PEPTIDASE M20 FAMILY MEMBER"/>
    <property type="match status" value="1"/>
</dbReference>
<dbReference type="GO" id="GO:0050118">
    <property type="term" value="F:N-acetyldiaminopimelate deacetylase activity"/>
    <property type="evidence" value="ECO:0007669"/>
    <property type="project" value="UniProtKB-ARBA"/>
</dbReference>
<protein>
    <submittedName>
        <fullName evidence="4">Amidohydrolase</fullName>
    </submittedName>
</protein>
<dbReference type="InterPro" id="IPR011650">
    <property type="entry name" value="Peptidase_M20_dimer"/>
</dbReference>
<dbReference type="EMBL" id="LDSL01000083">
    <property type="protein sequence ID" value="KTT20493.1"/>
    <property type="molecule type" value="Genomic_DNA"/>
</dbReference>
<accession>A0A147GSN7</accession>
<dbReference type="SUPFAM" id="SSF53187">
    <property type="entry name" value="Zn-dependent exopeptidases"/>
    <property type="match status" value="1"/>
</dbReference>
<evidence type="ECO:0000256" key="1">
    <source>
        <dbReference type="ARBA" id="ARBA00022801"/>
    </source>
</evidence>
<keyword evidence="1 4" id="KW-0378">Hydrolase</keyword>
<dbReference type="NCBIfam" id="TIGR01891">
    <property type="entry name" value="amidohydrolases"/>
    <property type="match status" value="1"/>
</dbReference>
<gene>
    <name evidence="4" type="ORF">NS331_13820</name>
</gene>
<evidence type="ECO:0000256" key="2">
    <source>
        <dbReference type="SAM" id="MobiDB-lite"/>
    </source>
</evidence>
<dbReference type="PANTHER" id="PTHR11014:SF63">
    <property type="entry name" value="METALLOPEPTIDASE, PUTATIVE (AFU_ORTHOLOGUE AFUA_6G09600)-RELATED"/>
    <property type="match status" value="1"/>
</dbReference>
<dbReference type="Pfam" id="PF01546">
    <property type="entry name" value="Peptidase_M20"/>
    <property type="match status" value="1"/>
</dbReference>
<comment type="caution">
    <text evidence="4">The sequence shown here is derived from an EMBL/GenBank/DDBJ whole genome shotgun (WGS) entry which is preliminary data.</text>
</comment>
<dbReference type="InterPro" id="IPR036264">
    <property type="entry name" value="Bact_exopeptidase_dim_dom"/>
</dbReference>
<reference evidence="4 5" key="1">
    <citation type="journal article" date="2016" name="Front. Microbiol.">
        <title>Genomic Resource of Rice Seed Associated Bacteria.</title>
        <authorList>
            <person name="Midha S."/>
            <person name="Bansal K."/>
            <person name="Sharma S."/>
            <person name="Kumar N."/>
            <person name="Patil P.P."/>
            <person name="Chaudhry V."/>
            <person name="Patil P.B."/>
        </authorList>
    </citation>
    <scope>NUCLEOTIDE SEQUENCE [LARGE SCALE GENOMIC DNA]</scope>
    <source>
        <strain evidence="4 5">NS331</strain>
    </source>
</reference>
<feature type="domain" description="Peptidase M20 dimerisation" evidence="3">
    <location>
        <begin position="103"/>
        <end position="198"/>
    </location>
</feature>
<dbReference type="Gene3D" id="3.30.70.360">
    <property type="match status" value="1"/>
</dbReference>
<evidence type="ECO:0000313" key="4">
    <source>
        <dbReference type="EMBL" id="KTT20493.1"/>
    </source>
</evidence>
<dbReference type="AlphaFoldDB" id="A0A147GSN7"/>
<dbReference type="InterPro" id="IPR002933">
    <property type="entry name" value="Peptidase_M20"/>
</dbReference>
<proteinExistence type="predicted"/>
<feature type="non-terminal residue" evidence="4">
    <location>
        <position position="1"/>
    </location>
</feature>
<dbReference type="InterPro" id="IPR017439">
    <property type="entry name" value="Amidohydrolase"/>
</dbReference>
<dbReference type="OrthoDB" id="8875216at2"/>
<dbReference type="SUPFAM" id="SSF55031">
    <property type="entry name" value="Bacterial exopeptidase dimerisation domain"/>
    <property type="match status" value="1"/>
</dbReference>
<evidence type="ECO:0000313" key="5">
    <source>
        <dbReference type="Proteomes" id="UP000072741"/>
    </source>
</evidence>
<evidence type="ECO:0000259" key="3">
    <source>
        <dbReference type="Pfam" id="PF07687"/>
    </source>
</evidence>
<dbReference type="GO" id="GO:0019877">
    <property type="term" value="P:diaminopimelate biosynthetic process"/>
    <property type="evidence" value="ECO:0007669"/>
    <property type="project" value="UniProtKB-ARBA"/>
</dbReference>
<dbReference type="Pfam" id="PF07687">
    <property type="entry name" value="M20_dimer"/>
    <property type="match status" value="1"/>
</dbReference>
<keyword evidence="5" id="KW-1185">Reference proteome</keyword>
<dbReference type="RefSeq" id="WP_058642560.1">
    <property type="nucleotide sequence ID" value="NZ_LDSL01000083.1"/>
</dbReference>
<organism evidence="4 5">
    <name type="scientific">Pseudacidovorax intermedius</name>
    <dbReference type="NCBI Taxonomy" id="433924"/>
    <lineage>
        <taxon>Bacteria</taxon>
        <taxon>Pseudomonadati</taxon>
        <taxon>Pseudomonadota</taxon>
        <taxon>Betaproteobacteria</taxon>
        <taxon>Burkholderiales</taxon>
        <taxon>Comamonadaceae</taxon>
        <taxon>Pseudacidovorax</taxon>
    </lineage>
</organism>